<evidence type="ECO:0000256" key="1">
    <source>
        <dbReference type="ARBA" id="ARBA00009463"/>
    </source>
</evidence>
<feature type="domain" description="3-hydroxyacyl-CoA dehydrogenase NAD binding" evidence="4">
    <location>
        <begin position="4"/>
        <end position="182"/>
    </location>
</feature>
<dbReference type="GO" id="GO:0070403">
    <property type="term" value="F:NAD+ binding"/>
    <property type="evidence" value="ECO:0007669"/>
    <property type="project" value="InterPro"/>
</dbReference>
<evidence type="ECO:0000259" key="4">
    <source>
        <dbReference type="Pfam" id="PF02737"/>
    </source>
</evidence>
<dbReference type="InterPro" id="IPR013328">
    <property type="entry name" value="6PGD_dom2"/>
</dbReference>
<dbReference type="SUPFAM" id="SSF48179">
    <property type="entry name" value="6-phosphogluconate dehydrogenase C-terminal domain-like"/>
    <property type="match status" value="1"/>
</dbReference>
<sequence length="308" mass="32682">MTETVAIIGTGLIGRAWAMIFARAGWQVRLWDPVEGVAAGAVGLCATGLQDLAEAGLCPAPAEAAIRITAAASLEEAVAEASFVQENGPEALEVKQALFAALDAAAPPEAILASSSSAIRCSLFTEALPGRARCLIGHPVNPPHLIPLVELSGAEWTAPETIARARAIYAAIGQVPIAVLKEVEGFILNRLQGALLAEAFRLVSEGYVTPQDLDHTVKDGLGLRWSFMGPFETIELNAPGGIPDYCARYTGFYKRLAADPAPPSVYGEAATDAILAQWQPAADPAAKMRWRDRRLAALRAHKQQKNED</sequence>
<dbReference type="SUPFAM" id="SSF51735">
    <property type="entry name" value="NAD(P)-binding Rossmann-fold domains"/>
    <property type="match status" value="1"/>
</dbReference>
<keyword evidence="2 5" id="KW-0560">Oxidoreductase</keyword>
<dbReference type="PROSITE" id="PS00067">
    <property type="entry name" value="3HCDH"/>
    <property type="match status" value="1"/>
</dbReference>
<dbReference type="InterPro" id="IPR008927">
    <property type="entry name" value="6-PGluconate_DH-like_C_sf"/>
</dbReference>
<proteinExistence type="inferred from homology"/>
<dbReference type="InterPro" id="IPR006176">
    <property type="entry name" value="3-OHacyl-CoA_DH_NAD-bd"/>
</dbReference>
<dbReference type="Pfam" id="PF00725">
    <property type="entry name" value="3HCDH"/>
    <property type="match status" value="1"/>
</dbReference>
<dbReference type="GO" id="GO:0050104">
    <property type="term" value="F:L-gulonate 3-dehydrogenase activity"/>
    <property type="evidence" value="ECO:0007669"/>
    <property type="project" value="TreeGrafter"/>
</dbReference>
<evidence type="ECO:0000313" key="6">
    <source>
        <dbReference type="EMBL" id="RMI20579.1"/>
    </source>
</evidence>
<evidence type="ECO:0000313" key="7">
    <source>
        <dbReference type="Proteomes" id="UP000274097"/>
    </source>
</evidence>
<dbReference type="Gene3D" id="1.10.1040.10">
    <property type="entry name" value="N-(1-d-carboxylethyl)-l-norvaline Dehydrogenase, domain 2"/>
    <property type="match status" value="1"/>
</dbReference>
<evidence type="ECO:0000259" key="3">
    <source>
        <dbReference type="Pfam" id="PF00725"/>
    </source>
</evidence>
<comment type="caution">
    <text evidence="5">The sequence shown here is derived from an EMBL/GenBank/DDBJ whole genome shotgun (WGS) entry which is preliminary data.</text>
</comment>
<dbReference type="InterPro" id="IPR036291">
    <property type="entry name" value="NAD(P)-bd_dom_sf"/>
</dbReference>
<dbReference type="PANTHER" id="PTHR48075">
    <property type="entry name" value="3-HYDROXYACYL-COA DEHYDROGENASE FAMILY PROTEIN"/>
    <property type="match status" value="1"/>
</dbReference>
<evidence type="ECO:0000313" key="5">
    <source>
        <dbReference type="EMBL" id="RKK05040.1"/>
    </source>
</evidence>
<comment type="similarity">
    <text evidence="1">Belongs to the 3-hydroxyacyl-CoA dehydrogenase family.</text>
</comment>
<protein>
    <submittedName>
        <fullName evidence="5">3-hydroxyacyl-CoA dehydrogenase</fullName>
        <ecNumber evidence="5">1.1.1.35</ecNumber>
    </submittedName>
</protein>
<dbReference type="Proteomes" id="UP000278036">
    <property type="component" value="Unassembled WGS sequence"/>
</dbReference>
<evidence type="ECO:0000313" key="8">
    <source>
        <dbReference type="Proteomes" id="UP000278036"/>
    </source>
</evidence>
<dbReference type="Gene3D" id="3.40.50.720">
    <property type="entry name" value="NAD(P)-binding Rossmann-like Domain"/>
    <property type="match status" value="1"/>
</dbReference>
<dbReference type="GO" id="GO:0006631">
    <property type="term" value="P:fatty acid metabolic process"/>
    <property type="evidence" value="ECO:0007669"/>
    <property type="project" value="InterPro"/>
</dbReference>
<dbReference type="Proteomes" id="UP000274097">
    <property type="component" value="Unassembled WGS sequence"/>
</dbReference>
<feature type="domain" description="3-hydroxyacyl-CoA dehydrogenase C-terminal" evidence="3">
    <location>
        <begin position="185"/>
        <end position="249"/>
    </location>
</feature>
<dbReference type="Pfam" id="PF02737">
    <property type="entry name" value="3HCDH_N"/>
    <property type="match status" value="1"/>
</dbReference>
<dbReference type="GO" id="GO:0003857">
    <property type="term" value="F:(3S)-3-hydroxyacyl-CoA dehydrogenase (NAD+) activity"/>
    <property type="evidence" value="ECO:0007669"/>
    <property type="project" value="UniProtKB-EC"/>
</dbReference>
<dbReference type="EC" id="1.1.1.35" evidence="5"/>
<dbReference type="AlphaFoldDB" id="A0A3A9JFI2"/>
<dbReference type="OrthoDB" id="9803287at2"/>
<dbReference type="InterPro" id="IPR006108">
    <property type="entry name" value="3HC_DH_C"/>
</dbReference>
<evidence type="ECO:0000256" key="2">
    <source>
        <dbReference type="ARBA" id="ARBA00023002"/>
    </source>
</evidence>
<organism evidence="5 8">
    <name type="scientific">Teichococcus wenyumeiae</name>
    <dbReference type="NCBI Taxonomy" id="2478470"/>
    <lineage>
        <taxon>Bacteria</taxon>
        <taxon>Pseudomonadati</taxon>
        <taxon>Pseudomonadota</taxon>
        <taxon>Alphaproteobacteria</taxon>
        <taxon>Acetobacterales</taxon>
        <taxon>Roseomonadaceae</taxon>
        <taxon>Roseomonas</taxon>
    </lineage>
</organism>
<dbReference type="NCBIfam" id="NF004783">
    <property type="entry name" value="PRK06129.1"/>
    <property type="match status" value="1"/>
</dbReference>
<dbReference type="RefSeq" id="WP_120637526.1">
    <property type="nucleotide sequence ID" value="NZ_RAQU01000025.1"/>
</dbReference>
<accession>A0A3A9JFI2</accession>
<dbReference type="PANTHER" id="PTHR48075:SF1">
    <property type="entry name" value="LAMBDA-CRYSTALLIN HOMOLOG"/>
    <property type="match status" value="1"/>
</dbReference>
<dbReference type="InParanoid" id="A0A3A9JFI2"/>
<keyword evidence="7" id="KW-1185">Reference proteome</keyword>
<dbReference type="EMBL" id="RAQU01000025">
    <property type="protein sequence ID" value="RKK05040.1"/>
    <property type="molecule type" value="Genomic_DNA"/>
</dbReference>
<reference evidence="5 8" key="1">
    <citation type="submission" date="2018-09" db="EMBL/GenBank/DDBJ databases">
        <title>Roseomonas sp. nov., isolated from feces of Tibetan antelopes in the Qinghai-Tibet plateau, China.</title>
        <authorList>
            <person name="Tian Z."/>
        </authorList>
    </citation>
    <scope>NUCLEOTIDE SEQUENCE [LARGE SCALE GENOMIC DNA]</scope>
    <source>
        <strain evidence="6 7">Z23</strain>
        <strain evidence="5 8">Z24</strain>
    </source>
</reference>
<dbReference type="EMBL" id="RFLX01000011">
    <property type="protein sequence ID" value="RMI20579.1"/>
    <property type="molecule type" value="Genomic_DNA"/>
</dbReference>
<gene>
    <name evidence="5" type="ORF">D6Z83_06490</name>
    <name evidence="6" type="ORF">EBE87_15720</name>
</gene>
<dbReference type="InterPro" id="IPR006180">
    <property type="entry name" value="3-OHacyl-CoA_DH_CS"/>
</dbReference>
<name>A0A3A9JFI2_9PROT</name>